<comment type="caution">
    <text evidence="2">The sequence shown here is derived from an EMBL/GenBank/DDBJ whole genome shotgun (WGS) entry which is preliminary data.</text>
</comment>
<sequence length="169" mass="18251">MEGGKYPVIESAAADTTSMAGGLYQTTPPSPSCSSSSPSSSEDHHSDYTGRRRQVNSDPDDSTFPTKRRRMTSDLDDSASFMFPHHIKDPGQSTSSPGSIMHPSGRILPVGIAQPMQSRDLDSRDPQPVADWEGKTRPVWKDEGEGVGDETGTLETKPSRPSTDVEDEA</sequence>
<dbReference type="AlphaFoldDB" id="A0AA35W4P5"/>
<feature type="compositionally biased region" description="Basic and acidic residues" evidence="1">
    <location>
        <begin position="41"/>
        <end position="50"/>
    </location>
</feature>
<feature type="region of interest" description="Disordered" evidence="1">
    <location>
        <begin position="17"/>
        <end position="169"/>
    </location>
</feature>
<gene>
    <name evidence="2" type="ORF">GBAR_LOCUS1278</name>
</gene>
<proteinExistence type="predicted"/>
<evidence type="ECO:0000256" key="1">
    <source>
        <dbReference type="SAM" id="MobiDB-lite"/>
    </source>
</evidence>
<reference evidence="2" key="1">
    <citation type="submission" date="2023-03" db="EMBL/GenBank/DDBJ databases">
        <authorList>
            <person name="Steffen K."/>
            <person name="Cardenas P."/>
        </authorList>
    </citation>
    <scope>NUCLEOTIDE SEQUENCE</scope>
</reference>
<feature type="non-terminal residue" evidence="2">
    <location>
        <position position="169"/>
    </location>
</feature>
<accession>A0AA35W4P5</accession>
<name>A0AA35W4P5_GEOBA</name>
<evidence type="ECO:0000313" key="2">
    <source>
        <dbReference type="EMBL" id="CAI7993569.1"/>
    </source>
</evidence>
<keyword evidence="3" id="KW-1185">Reference proteome</keyword>
<dbReference type="EMBL" id="CASHTH010000190">
    <property type="protein sequence ID" value="CAI7993569.1"/>
    <property type="molecule type" value="Genomic_DNA"/>
</dbReference>
<organism evidence="2 3">
    <name type="scientific">Geodia barretti</name>
    <name type="common">Barrett's horny sponge</name>
    <dbReference type="NCBI Taxonomy" id="519541"/>
    <lineage>
        <taxon>Eukaryota</taxon>
        <taxon>Metazoa</taxon>
        <taxon>Porifera</taxon>
        <taxon>Demospongiae</taxon>
        <taxon>Heteroscleromorpha</taxon>
        <taxon>Tetractinellida</taxon>
        <taxon>Astrophorina</taxon>
        <taxon>Geodiidae</taxon>
        <taxon>Geodia</taxon>
    </lineage>
</organism>
<protein>
    <submittedName>
        <fullName evidence="2">Uncharacterized protein</fullName>
    </submittedName>
</protein>
<feature type="compositionally biased region" description="Polar residues" evidence="1">
    <location>
        <begin position="17"/>
        <end position="27"/>
    </location>
</feature>
<evidence type="ECO:0000313" key="3">
    <source>
        <dbReference type="Proteomes" id="UP001174909"/>
    </source>
</evidence>
<dbReference type="Proteomes" id="UP001174909">
    <property type="component" value="Unassembled WGS sequence"/>
</dbReference>
<feature type="compositionally biased region" description="Basic and acidic residues" evidence="1">
    <location>
        <begin position="132"/>
        <end position="144"/>
    </location>
</feature>